<dbReference type="InterPro" id="IPR013529">
    <property type="entry name" value="Glyco_hydro_42_N"/>
</dbReference>
<comment type="similarity">
    <text evidence="2 6">Belongs to the glycosyl hydrolase 42 family.</text>
</comment>
<feature type="domain" description="Beta-galactosidase C-terminal" evidence="12">
    <location>
        <begin position="626"/>
        <end position="681"/>
    </location>
</feature>
<comment type="catalytic activity">
    <reaction evidence="1 6">
        <text>Hydrolysis of terminal non-reducing beta-D-galactose residues in beta-D-galactosides.</text>
        <dbReference type="EC" id="3.2.1.23"/>
    </reaction>
</comment>
<evidence type="ECO:0000313" key="14">
    <source>
        <dbReference type="Proteomes" id="UP000078225"/>
    </source>
</evidence>
<dbReference type="STRING" id="1691903.A9B99_11380"/>
<keyword evidence="9" id="KW-0862">Zinc</keyword>
<dbReference type="Proteomes" id="UP000078225">
    <property type="component" value="Unassembled WGS sequence"/>
</dbReference>
<feature type="binding site" evidence="9">
    <location>
        <position position="164"/>
    </location>
    <ligand>
        <name>Zn(2+)</name>
        <dbReference type="ChEBI" id="CHEBI:29105"/>
    </ligand>
</feature>
<dbReference type="AlphaFoldDB" id="A0A1B7L152"/>
<dbReference type="InterPro" id="IPR013739">
    <property type="entry name" value="Beta_galactosidase_C"/>
</dbReference>
<dbReference type="EC" id="3.2.1.23" evidence="3 6"/>
<dbReference type="Gene3D" id="3.40.50.880">
    <property type="match status" value="1"/>
</dbReference>
<dbReference type="GO" id="GO:0004565">
    <property type="term" value="F:beta-galactosidase activity"/>
    <property type="evidence" value="ECO:0007669"/>
    <property type="project" value="UniProtKB-EC"/>
</dbReference>
<dbReference type="EMBL" id="LYRP01000033">
    <property type="protein sequence ID" value="OAT76046.1"/>
    <property type="molecule type" value="Genomic_DNA"/>
</dbReference>
<dbReference type="PIRSF" id="PIRSF001084">
    <property type="entry name" value="B-galactosidase"/>
    <property type="match status" value="1"/>
</dbReference>
<comment type="caution">
    <text evidence="13">The sequence shown here is derived from an EMBL/GenBank/DDBJ whole genome shotgun (WGS) entry which is preliminary data.</text>
</comment>
<protein>
    <recommendedName>
        <fullName evidence="3 6">Beta-galactosidase</fullName>
        <shortName evidence="6">Beta-gal</shortName>
        <ecNumber evidence="3 6">3.2.1.23</ecNumber>
    </recommendedName>
</protein>
<feature type="active site" description="Nucleophile" evidence="7">
    <location>
        <position position="314"/>
    </location>
</feature>
<evidence type="ECO:0000256" key="6">
    <source>
        <dbReference type="PIRNR" id="PIRNR001084"/>
    </source>
</evidence>
<dbReference type="InterPro" id="IPR013780">
    <property type="entry name" value="Glyco_hydro_b"/>
</dbReference>
<keyword evidence="5 6" id="KW-0326">Glycosidase</keyword>
<dbReference type="GO" id="GO:0046872">
    <property type="term" value="F:metal ion binding"/>
    <property type="evidence" value="ECO:0007669"/>
    <property type="project" value="UniProtKB-KW"/>
</dbReference>
<dbReference type="InterPro" id="IPR013738">
    <property type="entry name" value="Beta_galactosidase_Trimer"/>
</dbReference>
<sequence>MNKFPPLSSKVATLLHGADYNPEQWDNYPNILEKDIAMMQQAKCNIMSVGIFSWAKLEPKEGEYQFGWLDNVLDKLYTSGISVFLATPSGARPAWLSQAYPEVLRVGRDRVPALHGGRHNHCLTSPVYREKVRQLNTRLAERYSHHPGVIGWHVSNEYGGECHCPACQARFREWLQQRYLSLDELNHAWWSTFWSHTYTDWSQIESPAPQGEESVHGLNLDWRRFTTDQVVDFCRNEIAPLKAANSALPVTTNFMEYFYDYDYWKLAQAIDFISWDSYPMWHQDKDETTLACYTAMYHDLMRTLKQGKPFVLMESTPSVTNWQPTSKLKKPGMHILSSLQAVAHGADAVQYFQWRKSRGSVEKFHGAVVDHVGHIDTRVGREVCKLGDILQHLSPVVGCRVEAQVAIIFDWESRWAMDNAQGPRNLGLEYEKTVAEHYRPFWEQGISVDVINADADLSSYQLVIAPMLYMVREGFASRVETFVEQGGQFVATYWSGIVDESDLCHLGGFPGPLRKVLGIWAEEIDSLAEGESNLVQGLAGNEAGLQGPYRVRHLCELINTENAKALACYREDFYAGRPAVTVNAFGQGKAWYVASRNDLAFQRDFFGNIIAESGLCGPLSVPLPPGVTAHQRTDGKQNYIFLENYSDKQHNLVLPQGYTDMLTGLPVSGTVNLTAWDCRVLSCAC</sequence>
<feature type="domain" description="Glycoside hydrolase family 42 N-terminal" evidence="10">
    <location>
        <begin position="19"/>
        <end position="392"/>
    </location>
</feature>
<dbReference type="CDD" id="cd03143">
    <property type="entry name" value="A4_beta-galactosidase_middle_domain"/>
    <property type="match status" value="1"/>
</dbReference>
<evidence type="ECO:0000259" key="10">
    <source>
        <dbReference type="Pfam" id="PF02449"/>
    </source>
</evidence>
<dbReference type="Pfam" id="PF08532">
    <property type="entry name" value="Glyco_hydro_42M"/>
    <property type="match status" value="1"/>
</dbReference>
<organism evidence="13 14">
    <name type="scientific">Mangrovibacter phragmitis</name>
    <dbReference type="NCBI Taxonomy" id="1691903"/>
    <lineage>
        <taxon>Bacteria</taxon>
        <taxon>Pseudomonadati</taxon>
        <taxon>Pseudomonadota</taxon>
        <taxon>Gammaproteobacteria</taxon>
        <taxon>Enterobacterales</taxon>
        <taxon>Enterobacteriaceae</taxon>
        <taxon>Mangrovibacter</taxon>
    </lineage>
</organism>
<feature type="binding site" evidence="8">
    <location>
        <position position="322"/>
    </location>
    <ligand>
        <name>substrate</name>
    </ligand>
</feature>
<evidence type="ECO:0000256" key="9">
    <source>
        <dbReference type="PIRSR" id="PIRSR001084-3"/>
    </source>
</evidence>
<evidence type="ECO:0000256" key="3">
    <source>
        <dbReference type="ARBA" id="ARBA00012756"/>
    </source>
</evidence>
<dbReference type="Gene3D" id="3.20.20.80">
    <property type="entry name" value="Glycosidases"/>
    <property type="match status" value="1"/>
</dbReference>
<dbReference type="GO" id="GO:0006012">
    <property type="term" value="P:galactose metabolic process"/>
    <property type="evidence" value="ECO:0007669"/>
    <property type="project" value="InterPro"/>
</dbReference>
<evidence type="ECO:0000313" key="13">
    <source>
        <dbReference type="EMBL" id="OAT76046.1"/>
    </source>
</evidence>
<proteinExistence type="inferred from homology"/>
<evidence type="ECO:0000256" key="8">
    <source>
        <dbReference type="PIRSR" id="PIRSR001084-2"/>
    </source>
</evidence>
<evidence type="ECO:0000259" key="12">
    <source>
        <dbReference type="Pfam" id="PF08533"/>
    </source>
</evidence>
<feature type="binding site" evidence="8">
    <location>
        <position position="156"/>
    </location>
    <ligand>
        <name>substrate</name>
    </ligand>
</feature>
<dbReference type="SUPFAM" id="SSF52317">
    <property type="entry name" value="Class I glutamine amidotransferase-like"/>
    <property type="match status" value="1"/>
</dbReference>
<dbReference type="InterPro" id="IPR003476">
    <property type="entry name" value="Glyco_hydro_42"/>
</dbReference>
<dbReference type="RefSeq" id="WP_064599330.1">
    <property type="nucleotide sequence ID" value="NZ_LYRP01000033.1"/>
</dbReference>
<reference evidence="14" key="1">
    <citation type="submission" date="2016-05" db="EMBL/GenBank/DDBJ databases">
        <authorList>
            <person name="Behera P."/>
            <person name="Vaishampayan P."/>
            <person name="Singh N."/>
            <person name="Raina V."/>
            <person name="Suar M."/>
            <person name="Pattnaik A."/>
            <person name="Rastogi G."/>
        </authorList>
    </citation>
    <scope>NUCLEOTIDE SEQUENCE [LARGE SCALE GENOMIC DNA]</scope>
    <source>
        <strain evidence="14">MP23</strain>
    </source>
</reference>
<dbReference type="InterPro" id="IPR017853">
    <property type="entry name" value="GH"/>
</dbReference>
<feature type="active site" description="Proton donor" evidence="7">
    <location>
        <position position="157"/>
    </location>
</feature>
<dbReference type="InterPro" id="IPR029062">
    <property type="entry name" value="Class_I_gatase-like"/>
</dbReference>
<feature type="binding site" evidence="9">
    <location>
        <position position="122"/>
    </location>
    <ligand>
        <name>Zn(2+)</name>
        <dbReference type="ChEBI" id="CHEBI:29105"/>
    </ligand>
</feature>
<evidence type="ECO:0000256" key="4">
    <source>
        <dbReference type="ARBA" id="ARBA00022801"/>
    </source>
</evidence>
<keyword evidence="4 6" id="KW-0378">Hydrolase</keyword>
<evidence type="ECO:0000256" key="1">
    <source>
        <dbReference type="ARBA" id="ARBA00001412"/>
    </source>
</evidence>
<feature type="binding site" evidence="9">
    <location>
        <position position="162"/>
    </location>
    <ligand>
        <name>Zn(2+)</name>
        <dbReference type="ChEBI" id="CHEBI:29105"/>
    </ligand>
</feature>
<evidence type="ECO:0000259" key="11">
    <source>
        <dbReference type="Pfam" id="PF08532"/>
    </source>
</evidence>
<evidence type="ECO:0000256" key="5">
    <source>
        <dbReference type="ARBA" id="ARBA00023295"/>
    </source>
</evidence>
<dbReference type="OrthoDB" id="9800974at2"/>
<evidence type="ECO:0000256" key="2">
    <source>
        <dbReference type="ARBA" id="ARBA00005940"/>
    </source>
</evidence>
<accession>A0A1B7L152</accession>
<keyword evidence="9" id="KW-0479">Metal-binding</keyword>
<feature type="binding site" evidence="8">
    <location>
        <position position="118"/>
    </location>
    <ligand>
        <name>substrate</name>
    </ligand>
</feature>
<dbReference type="PANTHER" id="PTHR36447">
    <property type="entry name" value="BETA-GALACTOSIDASE GANA"/>
    <property type="match status" value="1"/>
</dbReference>
<evidence type="ECO:0000256" key="7">
    <source>
        <dbReference type="PIRSR" id="PIRSR001084-1"/>
    </source>
</evidence>
<name>A0A1B7L152_9ENTR</name>
<dbReference type="PANTHER" id="PTHR36447:SF1">
    <property type="entry name" value="BETA-GALACTOSIDASE GANA"/>
    <property type="match status" value="1"/>
</dbReference>
<feature type="binding site" evidence="9">
    <location>
        <position position="167"/>
    </location>
    <ligand>
        <name>Zn(2+)</name>
        <dbReference type="ChEBI" id="CHEBI:29105"/>
    </ligand>
</feature>
<dbReference type="Gene3D" id="2.60.40.1180">
    <property type="entry name" value="Golgi alpha-mannosidase II"/>
    <property type="match status" value="1"/>
</dbReference>
<dbReference type="Pfam" id="PF08533">
    <property type="entry name" value="Glyco_hydro_42C"/>
    <property type="match status" value="1"/>
</dbReference>
<gene>
    <name evidence="13" type="ORF">A9B99_11380</name>
</gene>
<feature type="domain" description="Beta-galactosidase trimerisation" evidence="11">
    <location>
        <begin position="403"/>
        <end position="615"/>
    </location>
</feature>
<dbReference type="Pfam" id="PF02449">
    <property type="entry name" value="Glyco_hydro_42"/>
    <property type="match status" value="1"/>
</dbReference>
<keyword evidence="14" id="KW-1185">Reference proteome</keyword>
<dbReference type="GO" id="GO:0009341">
    <property type="term" value="C:beta-galactosidase complex"/>
    <property type="evidence" value="ECO:0007669"/>
    <property type="project" value="InterPro"/>
</dbReference>
<dbReference type="SUPFAM" id="SSF51445">
    <property type="entry name" value="(Trans)glycosidases"/>
    <property type="match status" value="1"/>
</dbReference>